<name>A0A4Z2E469_9TELE</name>
<reference evidence="2 3" key="1">
    <citation type="submission" date="2019-03" db="EMBL/GenBank/DDBJ databases">
        <title>First draft genome of Liparis tanakae, snailfish: a comprehensive survey of snailfish specific genes.</title>
        <authorList>
            <person name="Kim W."/>
            <person name="Song I."/>
            <person name="Jeong J.-H."/>
            <person name="Kim D."/>
            <person name="Kim S."/>
            <person name="Ryu S."/>
            <person name="Song J.Y."/>
            <person name="Lee S.K."/>
        </authorList>
    </citation>
    <scope>NUCLEOTIDE SEQUENCE [LARGE SCALE GENOMIC DNA]</scope>
    <source>
        <tissue evidence="2">Muscle</tissue>
    </source>
</reference>
<evidence type="ECO:0000256" key="1">
    <source>
        <dbReference type="SAM" id="MobiDB-lite"/>
    </source>
</evidence>
<comment type="caution">
    <text evidence="2">The sequence shown here is derived from an EMBL/GenBank/DDBJ whole genome shotgun (WGS) entry which is preliminary data.</text>
</comment>
<dbReference type="AlphaFoldDB" id="A0A4Z2E469"/>
<organism evidence="2 3">
    <name type="scientific">Liparis tanakae</name>
    <name type="common">Tanaka's snailfish</name>
    <dbReference type="NCBI Taxonomy" id="230148"/>
    <lineage>
        <taxon>Eukaryota</taxon>
        <taxon>Metazoa</taxon>
        <taxon>Chordata</taxon>
        <taxon>Craniata</taxon>
        <taxon>Vertebrata</taxon>
        <taxon>Euteleostomi</taxon>
        <taxon>Actinopterygii</taxon>
        <taxon>Neopterygii</taxon>
        <taxon>Teleostei</taxon>
        <taxon>Neoteleostei</taxon>
        <taxon>Acanthomorphata</taxon>
        <taxon>Eupercaria</taxon>
        <taxon>Perciformes</taxon>
        <taxon>Cottioidei</taxon>
        <taxon>Cottales</taxon>
        <taxon>Liparidae</taxon>
        <taxon>Liparis</taxon>
    </lineage>
</organism>
<dbReference type="Proteomes" id="UP000314294">
    <property type="component" value="Unassembled WGS sequence"/>
</dbReference>
<evidence type="ECO:0000313" key="3">
    <source>
        <dbReference type="Proteomes" id="UP000314294"/>
    </source>
</evidence>
<dbReference type="EMBL" id="SRLO01018217">
    <property type="protein sequence ID" value="TNN23517.1"/>
    <property type="molecule type" value="Genomic_DNA"/>
</dbReference>
<protein>
    <submittedName>
        <fullName evidence="2">Uncharacterized protein</fullName>
    </submittedName>
</protein>
<accession>A0A4Z2E469</accession>
<evidence type="ECO:0000313" key="2">
    <source>
        <dbReference type="EMBL" id="TNN23517.1"/>
    </source>
</evidence>
<keyword evidence="3" id="KW-1185">Reference proteome</keyword>
<gene>
    <name evidence="2" type="ORF">EYF80_066362</name>
</gene>
<proteinExistence type="predicted"/>
<feature type="region of interest" description="Disordered" evidence="1">
    <location>
        <begin position="1"/>
        <end position="23"/>
    </location>
</feature>
<sequence length="23" mass="2689">MQQKRRGRLEGLLTMMTSTPTPR</sequence>